<keyword evidence="3" id="KW-0347">Helicase</keyword>
<dbReference type="NCBIfam" id="TIGR02786">
    <property type="entry name" value="addB_alphas"/>
    <property type="match status" value="1"/>
</dbReference>
<gene>
    <name evidence="3" type="ORF">DOFOFD_04905</name>
</gene>
<dbReference type="SUPFAM" id="SSF52540">
    <property type="entry name" value="P-loop containing nucleoside triphosphate hydrolases"/>
    <property type="match status" value="1"/>
</dbReference>
<evidence type="ECO:0000259" key="2">
    <source>
        <dbReference type="Pfam" id="PF12705"/>
    </source>
</evidence>
<feature type="compositionally biased region" description="Pro residues" evidence="1">
    <location>
        <begin position="726"/>
        <end position="735"/>
    </location>
</feature>
<keyword evidence="3" id="KW-0378">Hydrolase</keyword>
<feature type="domain" description="PD-(D/E)XK endonuclease-like" evidence="2">
    <location>
        <begin position="739"/>
        <end position="976"/>
    </location>
</feature>
<dbReference type="Pfam" id="PF12705">
    <property type="entry name" value="PDDEXK_1"/>
    <property type="match status" value="1"/>
</dbReference>
<name>A0ABU7U1J1_9PROT</name>
<dbReference type="InterPro" id="IPR027417">
    <property type="entry name" value="P-loop_NTPase"/>
</dbReference>
<keyword evidence="4" id="KW-1185">Reference proteome</keyword>
<dbReference type="EMBL" id="JAWJZY010000002">
    <property type="protein sequence ID" value="MEE8658345.1"/>
    <property type="molecule type" value="Genomic_DNA"/>
</dbReference>
<keyword evidence="3" id="KW-0067">ATP-binding</keyword>
<protein>
    <submittedName>
        <fullName evidence="3">ATP-dependent helicase/nuclease subunit B</fullName>
    </submittedName>
</protein>
<dbReference type="GO" id="GO:0004386">
    <property type="term" value="F:helicase activity"/>
    <property type="evidence" value="ECO:0007669"/>
    <property type="project" value="UniProtKB-KW"/>
</dbReference>
<reference evidence="3 4" key="1">
    <citation type="submission" date="2023-10" db="EMBL/GenBank/DDBJ databases">
        <title>Sorlinia euscelidii gen. nov., sp. nov., an acetic acid bacteria isolated from the gut of Euscelidius variegatus emitter.</title>
        <authorList>
            <person name="Michoud G."/>
            <person name="Marasco R."/>
            <person name="Seferji K."/>
            <person name="Gonella E."/>
            <person name="Garuglieri E."/>
            <person name="Alma A."/>
            <person name="Mapelli F."/>
            <person name="Borin S."/>
            <person name="Daffonchio D."/>
            <person name="Crotti E."/>
        </authorList>
    </citation>
    <scope>NUCLEOTIDE SEQUENCE [LARGE SCALE GENOMIC DNA]</scope>
    <source>
        <strain evidence="3 4">EV16P</strain>
    </source>
</reference>
<dbReference type="Proteomes" id="UP001312908">
    <property type="component" value="Unassembled WGS sequence"/>
</dbReference>
<comment type="caution">
    <text evidence="3">The sequence shown here is derived from an EMBL/GenBank/DDBJ whole genome shotgun (WGS) entry which is preliminary data.</text>
</comment>
<keyword evidence="3" id="KW-0547">Nucleotide-binding</keyword>
<organism evidence="3 4">
    <name type="scientific">Sorlinia euscelidii</name>
    <dbReference type="NCBI Taxonomy" id="3081148"/>
    <lineage>
        <taxon>Bacteria</taxon>
        <taxon>Pseudomonadati</taxon>
        <taxon>Pseudomonadota</taxon>
        <taxon>Alphaproteobacteria</taxon>
        <taxon>Acetobacterales</taxon>
        <taxon>Acetobacteraceae</taxon>
        <taxon>Sorlinia</taxon>
    </lineage>
</organism>
<evidence type="ECO:0000313" key="3">
    <source>
        <dbReference type="EMBL" id="MEE8658345.1"/>
    </source>
</evidence>
<feature type="region of interest" description="Disordered" evidence="1">
    <location>
        <begin position="715"/>
        <end position="736"/>
    </location>
</feature>
<dbReference type="InterPro" id="IPR038726">
    <property type="entry name" value="PDDEXK_AddAB-type"/>
</dbReference>
<evidence type="ECO:0000256" key="1">
    <source>
        <dbReference type="SAM" id="MobiDB-lite"/>
    </source>
</evidence>
<proteinExistence type="predicted"/>
<evidence type="ECO:0000313" key="4">
    <source>
        <dbReference type="Proteomes" id="UP001312908"/>
    </source>
</evidence>
<dbReference type="InterPro" id="IPR014153">
    <property type="entry name" value="Ds_break_AddB"/>
</dbReference>
<accession>A0ABU7U1J1</accession>
<sequence length="1009" mass="110976">MRVVAVAASDSFFDVVAFHWQRIMEGAAHREADGVIIVPNRRAAMQISEAFLRLCDGEAMLLPRIVPFSELEKIMEFTLRPQYLPATGSGTELRSALDALLTLPPACDKMQRLAALSSLVLRSGDAFAVRPGLDQAWSLAQALADLMDDAERAEIDLAARLPEADDGEFAAHWQRCLDFLKIVTAFWPDYLREGGITNPVARQNHVIGVMTAAWEAAQPTLPIWAVGFTDIASSVGMFLSTVARLPNGCVVLPGLDQALEDALWANLPESHPQFGLKSILNAIGVDRADLPLWSQGFPWVDAIPEGRIAMLRAAMTPAAGVAQWMRDPQPCDLTGLSRLNCEDPQQEARAIAMILREALEHPGHRVALITPDRQIARRVSVELLRFGIVADDSAGEALALTPSAVFIRLLAEAVASELAPVPLLALLKHPLSACGLSQGACRASARKLERMVLRGPAPPPGFEGLRLRCRDEGDGEAELADRPDQPVAPEDFIDRLEKILNPLLTCGDAPLPTLLTRLINVAEALASTTETDGADRLWFGEAGHALAEHLSGLMQFTDLLGAQGFATLPAFLAASMQGQSVMGQHILRGREGGALHPRVYILGLIEARLQRFDLAVLAGLEEQIWPRIAEPSPWLSRPMRLKIGLPAPEHDVGASAFDFVSGMCSASRVVLSHVVRRENAPSVPSRWLVRIHAYLEGRGQSLPQHPARQWQMQIDQPEGPTTPAAQPAPRPPVPLRPRRLSVTEIDTWLRDPYAIYARHILKLRPLDAINAPPGRADIGVIVHEALAEWLQGRKRDVGHLTRLLHEKLARSPMRPAMRAWWRGRFTLIAKEIVAFEAGRDFRPEQSWGEAAGKLRLDAPQGGFDLTARADRIDRDGLGQVCVIDYKTGQPPRRKDADAGWASQLWLEAAMILRGAFDGITAQGFTSLEYWRVSGNAASDRIVVIANGSEGDIAEEAETRVRRLEEWVARYDDPDMPYIAQPYPEYAPRFDDYGHLARVKEWRISAEGDE</sequence>
<dbReference type="RefSeq" id="WP_394819288.1">
    <property type="nucleotide sequence ID" value="NZ_JAWJZY010000002.1"/>
</dbReference>